<dbReference type="RefSeq" id="WP_307205340.1">
    <property type="nucleotide sequence ID" value="NZ_JAUSSU010000006.1"/>
</dbReference>
<accession>A0ABT9U5S8</accession>
<keyword evidence="2" id="KW-1185">Reference proteome</keyword>
<gene>
    <name evidence="1" type="ORF">J2T15_003483</name>
</gene>
<protein>
    <submittedName>
        <fullName evidence="1">Uncharacterized protein</fullName>
    </submittedName>
</protein>
<sequence>MAIDVRFFKKQKYDELTVEVIVDVTKKYMNVSKYKRVLTPVILESVYLYVNEIRINEHADEVFVITEFFNSLACERKFPMFTCSCGIFGCGGFYIDVYHKKESVIWCTEQSSNKKHIFSRENIRFVAEELIDKLTELNDVRKENGLQINYDIQAFQSELEIFLNHTKR</sequence>
<evidence type="ECO:0000313" key="1">
    <source>
        <dbReference type="EMBL" id="MDQ0114040.1"/>
    </source>
</evidence>
<comment type="caution">
    <text evidence="1">The sequence shown here is derived from an EMBL/GenBank/DDBJ whole genome shotgun (WGS) entry which is preliminary data.</text>
</comment>
<dbReference type="Proteomes" id="UP001229346">
    <property type="component" value="Unassembled WGS sequence"/>
</dbReference>
<proteinExistence type="predicted"/>
<organism evidence="1 2">
    <name type="scientific">Paenibacillus harenae</name>
    <dbReference type="NCBI Taxonomy" id="306543"/>
    <lineage>
        <taxon>Bacteria</taxon>
        <taxon>Bacillati</taxon>
        <taxon>Bacillota</taxon>
        <taxon>Bacilli</taxon>
        <taxon>Bacillales</taxon>
        <taxon>Paenibacillaceae</taxon>
        <taxon>Paenibacillus</taxon>
    </lineage>
</organism>
<evidence type="ECO:0000313" key="2">
    <source>
        <dbReference type="Proteomes" id="UP001229346"/>
    </source>
</evidence>
<reference evidence="1 2" key="1">
    <citation type="submission" date="2023-07" db="EMBL/GenBank/DDBJ databases">
        <title>Sorghum-associated microbial communities from plants grown in Nebraska, USA.</title>
        <authorList>
            <person name="Schachtman D."/>
        </authorList>
    </citation>
    <scope>NUCLEOTIDE SEQUENCE [LARGE SCALE GENOMIC DNA]</scope>
    <source>
        <strain evidence="1 2">CC482</strain>
    </source>
</reference>
<dbReference type="EMBL" id="JAUSSU010000006">
    <property type="protein sequence ID" value="MDQ0114040.1"/>
    <property type="molecule type" value="Genomic_DNA"/>
</dbReference>
<name>A0ABT9U5S8_PAEHA</name>